<proteinExistence type="inferred from homology"/>
<comment type="function">
    <text evidence="9">Site-specific tyrosine recombinase, which acts by catalyzing the cutting and rejoining of the recombining DNA molecules. The XerC-XerD complex is essential to convert dimers of the bacterial chromosome into monomers to permit their segregation at cell division. It also contributes to the segregational stability of plasmids.</text>
</comment>
<comment type="subcellular location">
    <subcellularLocation>
        <location evidence="1 9">Cytoplasm</location>
    </subcellularLocation>
</comment>
<dbReference type="InterPro" id="IPR013762">
    <property type="entry name" value="Integrase-like_cat_sf"/>
</dbReference>
<dbReference type="InterPro" id="IPR023009">
    <property type="entry name" value="Tyrosine_recombinase_XerC/XerD"/>
</dbReference>
<dbReference type="PROSITE" id="PS51900">
    <property type="entry name" value="CB"/>
    <property type="match status" value="1"/>
</dbReference>
<keyword evidence="2 9" id="KW-0963">Cytoplasm</keyword>
<dbReference type="HOGENOM" id="CLU_027562_9_0_4"/>
<name>M1LXM8_9PROT</name>
<dbReference type="InterPro" id="IPR044068">
    <property type="entry name" value="CB"/>
</dbReference>
<evidence type="ECO:0000256" key="6">
    <source>
        <dbReference type="ARBA" id="ARBA00023125"/>
    </source>
</evidence>
<evidence type="ECO:0000256" key="2">
    <source>
        <dbReference type="ARBA" id="ARBA00022490"/>
    </source>
</evidence>
<evidence type="ECO:0000313" key="12">
    <source>
        <dbReference type="EMBL" id="AGF47959.1"/>
    </source>
</evidence>
<dbReference type="Proteomes" id="UP000011686">
    <property type="component" value="Chromosome"/>
</dbReference>
<dbReference type="PANTHER" id="PTHR30349">
    <property type="entry name" value="PHAGE INTEGRASE-RELATED"/>
    <property type="match status" value="1"/>
</dbReference>
<evidence type="ECO:0000259" key="11">
    <source>
        <dbReference type="PROSITE" id="PS51900"/>
    </source>
</evidence>
<dbReference type="GO" id="GO:0051301">
    <property type="term" value="P:cell division"/>
    <property type="evidence" value="ECO:0007669"/>
    <property type="project" value="UniProtKB-KW"/>
</dbReference>
<dbReference type="EMBL" id="CP003804">
    <property type="protein sequence ID" value="AGF47959.1"/>
    <property type="molecule type" value="Genomic_DNA"/>
</dbReference>
<keyword evidence="13" id="KW-1185">Reference proteome</keyword>
<keyword evidence="5 9" id="KW-0229">DNA integration</keyword>
<feature type="domain" description="Core-binding (CB)" evidence="11">
    <location>
        <begin position="1"/>
        <end position="75"/>
    </location>
</feature>
<dbReference type="HAMAP" id="MF_01808">
    <property type="entry name" value="Recomb_XerC_XerD"/>
    <property type="match status" value="1"/>
</dbReference>
<evidence type="ECO:0000256" key="5">
    <source>
        <dbReference type="ARBA" id="ARBA00022908"/>
    </source>
</evidence>
<evidence type="ECO:0000256" key="8">
    <source>
        <dbReference type="ARBA" id="ARBA00023306"/>
    </source>
</evidence>
<feature type="active site" evidence="9">
    <location>
        <position position="277"/>
    </location>
</feature>
<evidence type="ECO:0000256" key="3">
    <source>
        <dbReference type="ARBA" id="ARBA00022618"/>
    </source>
</evidence>
<feature type="active site" description="O-(3'-phospho-DNA)-tyrosine intermediate" evidence="9">
    <location>
        <position position="286"/>
    </location>
</feature>
<dbReference type="eggNOG" id="COG4973">
    <property type="taxonomic scope" value="Bacteria"/>
</dbReference>
<dbReference type="KEGG" id="kct:CDEE_0128"/>
<comment type="similarity">
    <text evidence="9">Belongs to the 'phage' integrase family. XerC subfamily.</text>
</comment>
<keyword evidence="3 9" id="KW-0132">Cell division</keyword>
<evidence type="ECO:0000313" key="13">
    <source>
        <dbReference type="Proteomes" id="UP000011686"/>
    </source>
</evidence>
<dbReference type="PANTHER" id="PTHR30349:SF81">
    <property type="entry name" value="TYROSINE RECOMBINASE XERC"/>
    <property type="match status" value="1"/>
</dbReference>
<keyword evidence="8 9" id="KW-0131">Cell cycle</keyword>
<protein>
    <recommendedName>
        <fullName evidence="9">Tyrosine recombinase XerC</fullName>
    </recommendedName>
</protein>
<dbReference type="GO" id="GO:0007059">
    <property type="term" value="P:chromosome segregation"/>
    <property type="evidence" value="ECO:0007669"/>
    <property type="project" value="UniProtKB-UniRule"/>
</dbReference>
<feature type="active site" evidence="9">
    <location>
        <position position="254"/>
    </location>
</feature>
<evidence type="ECO:0000259" key="10">
    <source>
        <dbReference type="PROSITE" id="PS51898"/>
    </source>
</evidence>
<dbReference type="InterPro" id="IPR011010">
    <property type="entry name" value="DNA_brk_join_enz"/>
</dbReference>
<dbReference type="InterPro" id="IPR050090">
    <property type="entry name" value="Tyrosine_recombinase_XerCD"/>
</dbReference>
<feature type="active site" evidence="9">
    <location>
        <position position="251"/>
    </location>
</feature>
<dbReference type="Pfam" id="PF00589">
    <property type="entry name" value="Phage_integrase"/>
    <property type="match status" value="1"/>
</dbReference>
<feature type="domain" description="Tyr recombinase" evidence="10">
    <location>
        <begin position="96"/>
        <end position="299"/>
    </location>
</feature>
<dbReference type="InterPro" id="IPR002104">
    <property type="entry name" value="Integrase_catalytic"/>
</dbReference>
<accession>M1LXM8</accession>
<feature type="active site" evidence="9">
    <location>
        <position position="142"/>
    </location>
</feature>
<sequence>MYLSANLRYSKNTIENYRRDITQLCRMLELEDLDIKDLNSELARKFISKKYSLGLGARGLGRMISSWKNFYRWYSLQIQTNLTPLNDIKTPKPTKELPKSISVDQMKSLLDGNLDKIKIKNADPIIIRDQAILELFYSSGLRLSELISTDLQYTKNKNYTSKSWLYMDRAEIIVLGKGNKQRILPIGKTALFSLKKWIEVRDKFISNKTREEDIPALFLGIKGQRISPRVIQIQLKKISLNMNIPGSISPHAIRHSFASHLLQSSQDLRAVQELLGHKSITTTQIYTKLDFQHLSSIYDKTHPRAKKS</sequence>
<reference evidence="12 13" key="1">
    <citation type="journal article" date="2013" name="Genome Biol. Evol.">
        <title>Genome evolution and phylogenomic analysis of candidatus kinetoplastibacterium, the betaproteobacterial endosymbionts of strigomonas and angomonas.</title>
        <authorList>
            <person name="Alves J.M."/>
            <person name="Serrano M.G."/>
            <person name="Maia da Silva F."/>
            <person name="Voegtly L.J."/>
            <person name="Matveyev A.V."/>
            <person name="Teixeira M.M."/>
            <person name="Camargo E.P."/>
            <person name="Buck G.A."/>
        </authorList>
    </citation>
    <scope>NUCLEOTIDE SEQUENCE [LARGE SCALE GENOMIC DNA]</scope>
    <source>
        <strain evidence="12 13">TCC036E</strain>
    </source>
</reference>
<dbReference type="GO" id="GO:0009037">
    <property type="term" value="F:tyrosine-based site-specific recombinase activity"/>
    <property type="evidence" value="ECO:0007669"/>
    <property type="project" value="UniProtKB-UniRule"/>
</dbReference>
<evidence type="ECO:0000256" key="1">
    <source>
        <dbReference type="ARBA" id="ARBA00004496"/>
    </source>
</evidence>
<evidence type="ECO:0000256" key="4">
    <source>
        <dbReference type="ARBA" id="ARBA00022829"/>
    </source>
</evidence>
<dbReference type="PROSITE" id="PS51898">
    <property type="entry name" value="TYR_RECOMBINASE"/>
    <property type="match status" value="1"/>
</dbReference>
<evidence type="ECO:0000256" key="9">
    <source>
        <dbReference type="HAMAP-Rule" id="MF_01808"/>
    </source>
</evidence>
<evidence type="ECO:0000256" key="7">
    <source>
        <dbReference type="ARBA" id="ARBA00023172"/>
    </source>
</evidence>
<dbReference type="PATRIC" id="fig|1208918.3.peg.660"/>
<dbReference type="Gene3D" id="1.10.150.130">
    <property type="match status" value="1"/>
</dbReference>
<dbReference type="GO" id="GO:0003677">
    <property type="term" value="F:DNA binding"/>
    <property type="evidence" value="ECO:0007669"/>
    <property type="project" value="UniProtKB-UniRule"/>
</dbReference>
<keyword evidence="4 9" id="KW-0159">Chromosome partition</keyword>
<dbReference type="Pfam" id="PF02899">
    <property type="entry name" value="Phage_int_SAM_1"/>
    <property type="match status" value="1"/>
</dbReference>
<organism evidence="12 13">
    <name type="scientific">Candidatus Kinetoplastidibacterium crithidiae TCC036E</name>
    <dbReference type="NCBI Taxonomy" id="1208918"/>
    <lineage>
        <taxon>Bacteria</taxon>
        <taxon>Pseudomonadati</taxon>
        <taxon>Pseudomonadota</taxon>
        <taxon>Betaproteobacteria</taxon>
        <taxon>Candidatus Kinetoplastidibacterium</taxon>
    </lineage>
</organism>
<gene>
    <name evidence="9" type="primary">xerC</name>
    <name evidence="12" type="ORF">CDEE_0128</name>
</gene>
<dbReference type="CDD" id="cd00798">
    <property type="entry name" value="INT_XerDC_C"/>
    <property type="match status" value="1"/>
</dbReference>
<dbReference type="SUPFAM" id="SSF56349">
    <property type="entry name" value="DNA breaking-rejoining enzymes"/>
    <property type="match status" value="1"/>
</dbReference>
<dbReference type="InterPro" id="IPR004107">
    <property type="entry name" value="Integrase_SAM-like_N"/>
</dbReference>
<comment type="subunit">
    <text evidence="9">Forms a cyclic heterotetrameric complex composed of two molecules of XerC and two molecules of XerD.</text>
</comment>
<dbReference type="GO" id="GO:0005737">
    <property type="term" value="C:cytoplasm"/>
    <property type="evidence" value="ECO:0007669"/>
    <property type="project" value="UniProtKB-SubCell"/>
</dbReference>
<dbReference type="AlphaFoldDB" id="M1LXM8"/>
<dbReference type="Gene3D" id="1.10.443.10">
    <property type="entry name" value="Intergrase catalytic core"/>
    <property type="match status" value="1"/>
</dbReference>
<keyword evidence="7 9" id="KW-0233">DNA recombination</keyword>
<dbReference type="SUPFAM" id="SSF47823">
    <property type="entry name" value="lambda integrase-like, N-terminal domain"/>
    <property type="match status" value="1"/>
</dbReference>
<keyword evidence="6 9" id="KW-0238">DNA-binding</keyword>
<dbReference type="STRING" id="1208918.CDEE_0128"/>
<feature type="active site" evidence="9">
    <location>
        <position position="177"/>
    </location>
</feature>
<dbReference type="GO" id="GO:0006313">
    <property type="term" value="P:DNA transposition"/>
    <property type="evidence" value="ECO:0007669"/>
    <property type="project" value="UniProtKB-UniRule"/>
</dbReference>
<dbReference type="InterPro" id="IPR010998">
    <property type="entry name" value="Integrase_recombinase_N"/>
</dbReference>